<dbReference type="Proteomes" id="UP000528824">
    <property type="component" value="Unassembled WGS sequence"/>
</dbReference>
<dbReference type="SUPFAM" id="SSF100939">
    <property type="entry name" value="SPOC domain-like"/>
    <property type="match status" value="1"/>
</dbReference>
<organism evidence="2 3">
    <name type="scientific">Rhizobium lentis</name>
    <dbReference type="NCBI Taxonomy" id="1138194"/>
    <lineage>
        <taxon>Bacteria</taxon>
        <taxon>Pseudomonadati</taxon>
        <taxon>Pseudomonadota</taxon>
        <taxon>Alphaproteobacteria</taxon>
        <taxon>Hyphomicrobiales</taxon>
        <taxon>Rhizobiaceae</taxon>
        <taxon>Rhizobium/Agrobacterium group</taxon>
        <taxon>Rhizobium</taxon>
    </lineage>
</organism>
<name>A0A7W8XL16_9HYPH</name>
<sequence length="128" mass="13529">MAGFEEMPKLKIEGEMLDLAKHIISTKRGEFDPTTFDDRYEAALAELVKAKLEGKALPKPKKVEISKPSDLLAALRESAGLLKAGAAGENRPKRTAANANKGTGRERAARGAASKAASSGAAPRRKAS</sequence>
<dbReference type="InterPro" id="IPR016194">
    <property type="entry name" value="SPOC-like_C_dom_sf"/>
</dbReference>
<reference evidence="2 3" key="1">
    <citation type="submission" date="2020-08" db="EMBL/GenBank/DDBJ databases">
        <title>Genomic Encyclopedia of Type Strains, Phase IV (KMG-V): Genome sequencing to study the core and pangenomes of soil and plant-associated prokaryotes.</title>
        <authorList>
            <person name="Whitman W."/>
        </authorList>
    </citation>
    <scope>NUCLEOTIDE SEQUENCE [LARGE SCALE GENOMIC DNA]</scope>
    <source>
        <strain evidence="2 3">SEMIA 4034</strain>
    </source>
</reference>
<evidence type="ECO:0000256" key="1">
    <source>
        <dbReference type="SAM" id="MobiDB-lite"/>
    </source>
</evidence>
<evidence type="ECO:0000313" key="3">
    <source>
        <dbReference type="Proteomes" id="UP000528824"/>
    </source>
</evidence>
<proteinExistence type="predicted"/>
<dbReference type="GO" id="GO:0003690">
    <property type="term" value="F:double-stranded DNA binding"/>
    <property type="evidence" value="ECO:0007669"/>
    <property type="project" value="TreeGrafter"/>
</dbReference>
<dbReference type="InterPro" id="IPR009187">
    <property type="entry name" value="Prok_Ku"/>
</dbReference>
<comment type="caution">
    <text evidence="2">The sequence shown here is derived from an EMBL/GenBank/DDBJ whole genome shotgun (WGS) entry which is preliminary data.</text>
</comment>
<dbReference type="PANTHER" id="PTHR41251:SF1">
    <property type="entry name" value="NON-HOMOLOGOUS END JOINING PROTEIN KU"/>
    <property type="match status" value="1"/>
</dbReference>
<keyword evidence="3" id="KW-1185">Reference proteome</keyword>
<dbReference type="EMBL" id="JACHBC010000034">
    <property type="protein sequence ID" value="MBB5564833.1"/>
    <property type="molecule type" value="Genomic_DNA"/>
</dbReference>
<gene>
    <name evidence="2" type="ORF">GGI59_006545</name>
</gene>
<dbReference type="PANTHER" id="PTHR41251">
    <property type="entry name" value="NON-HOMOLOGOUS END JOINING PROTEIN KU"/>
    <property type="match status" value="1"/>
</dbReference>
<feature type="region of interest" description="Disordered" evidence="1">
    <location>
        <begin position="83"/>
        <end position="128"/>
    </location>
</feature>
<evidence type="ECO:0000313" key="2">
    <source>
        <dbReference type="EMBL" id="MBB5564833.1"/>
    </source>
</evidence>
<dbReference type="AlphaFoldDB" id="A0A7W8XL16"/>
<accession>A0A7W8XL16</accession>
<feature type="compositionally biased region" description="Low complexity" evidence="1">
    <location>
        <begin position="110"/>
        <end position="122"/>
    </location>
</feature>
<protein>
    <submittedName>
        <fullName evidence="2">Non-homologous end joining protein Ku</fullName>
    </submittedName>
</protein>